<dbReference type="InterPro" id="IPR029016">
    <property type="entry name" value="GAF-like_dom_sf"/>
</dbReference>
<comment type="caution">
    <text evidence="2">The sequence shown here is derived from an EMBL/GenBank/DDBJ whole genome shotgun (WGS) entry which is preliminary data.</text>
</comment>
<gene>
    <name evidence="2" type="ORF">GCM10022407_00520</name>
</gene>
<keyword evidence="3" id="KW-1185">Reference proteome</keyword>
<name>A0ABP7NZL9_9BACT</name>
<evidence type="ECO:0000259" key="1">
    <source>
        <dbReference type="PROSITE" id="PS50930"/>
    </source>
</evidence>
<dbReference type="Gene3D" id="3.30.450.40">
    <property type="match status" value="1"/>
</dbReference>
<dbReference type="SMART" id="SM00850">
    <property type="entry name" value="LytTR"/>
    <property type="match status" value="1"/>
</dbReference>
<dbReference type="InterPro" id="IPR003018">
    <property type="entry name" value="GAF"/>
</dbReference>
<dbReference type="Pfam" id="PF01590">
    <property type="entry name" value="GAF"/>
    <property type="match status" value="1"/>
</dbReference>
<dbReference type="PANTHER" id="PTHR43102">
    <property type="entry name" value="SLR1143 PROTEIN"/>
    <property type="match status" value="1"/>
</dbReference>
<dbReference type="SMART" id="SM00065">
    <property type="entry name" value="GAF"/>
    <property type="match status" value="1"/>
</dbReference>
<proteinExistence type="predicted"/>
<dbReference type="SUPFAM" id="SSF55781">
    <property type="entry name" value="GAF domain-like"/>
    <property type="match status" value="1"/>
</dbReference>
<accession>A0ABP7NZL9</accession>
<dbReference type="EMBL" id="BAABDI010000001">
    <property type="protein sequence ID" value="GAA3956944.1"/>
    <property type="molecule type" value="Genomic_DNA"/>
</dbReference>
<protein>
    <recommendedName>
        <fullName evidence="1">HTH LytTR-type domain-containing protein</fullName>
    </recommendedName>
</protein>
<organism evidence="2 3">
    <name type="scientific">Hymenobacter antarcticus</name>
    <dbReference type="NCBI Taxonomy" id="486270"/>
    <lineage>
        <taxon>Bacteria</taxon>
        <taxon>Pseudomonadati</taxon>
        <taxon>Bacteroidota</taxon>
        <taxon>Cytophagia</taxon>
        <taxon>Cytophagales</taxon>
        <taxon>Hymenobacteraceae</taxon>
        <taxon>Hymenobacter</taxon>
    </lineage>
</organism>
<reference evidence="3" key="1">
    <citation type="journal article" date="2019" name="Int. J. Syst. Evol. Microbiol.">
        <title>The Global Catalogue of Microorganisms (GCM) 10K type strain sequencing project: providing services to taxonomists for standard genome sequencing and annotation.</title>
        <authorList>
            <consortium name="The Broad Institute Genomics Platform"/>
            <consortium name="The Broad Institute Genome Sequencing Center for Infectious Disease"/>
            <person name="Wu L."/>
            <person name="Ma J."/>
        </authorList>
    </citation>
    <scope>NUCLEOTIDE SEQUENCE [LARGE SCALE GENOMIC DNA]</scope>
    <source>
        <strain evidence="3">JCM 17217</strain>
    </source>
</reference>
<dbReference type="PROSITE" id="PS50930">
    <property type="entry name" value="HTH_LYTTR"/>
    <property type="match status" value="1"/>
</dbReference>
<dbReference type="Proteomes" id="UP001501556">
    <property type="component" value="Unassembled WGS sequence"/>
</dbReference>
<dbReference type="Gene3D" id="2.40.50.1020">
    <property type="entry name" value="LytTr DNA-binding domain"/>
    <property type="match status" value="1"/>
</dbReference>
<sequence length="314" mass="35475">MKHPKRPAQTLPVLPQANEPERLRVLRSYEVIDTDPEQVFNDLVHLAAFICGTPISLIFLVDDKRQWFKARVGLEPMQMPREDAFCQYAMLAADVCEVPDATVDVRFAHNSLVTGDSHVRFYAGAPLLSPEGQPIGTLCALDTVPRHLTPDQREALRVLARQVMVHLELHHMQRQVENERQTLDGVLRMVNSNSEAPHTNSRSEIFVKQEQRLVRVATADLQYVEALGDYVNLHTTRERLTVYGTMKDLEAKLPSHDFARVHRKYIVRLDRIIAIENDAATLDSSLPAPQSRTPVRVPIGSSYKAGLLARLNVV</sequence>
<dbReference type="Pfam" id="PF04397">
    <property type="entry name" value="LytTR"/>
    <property type="match status" value="1"/>
</dbReference>
<feature type="domain" description="HTH LytTR-type" evidence="1">
    <location>
        <begin position="205"/>
        <end position="276"/>
    </location>
</feature>
<evidence type="ECO:0000313" key="3">
    <source>
        <dbReference type="Proteomes" id="UP001501556"/>
    </source>
</evidence>
<evidence type="ECO:0000313" key="2">
    <source>
        <dbReference type="EMBL" id="GAA3956944.1"/>
    </source>
</evidence>
<dbReference type="InterPro" id="IPR007492">
    <property type="entry name" value="LytTR_DNA-bd_dom"/>
</dbReference>
<dbReference type="PANTHER" id="PTHR43102:SF2">
    <property type="entry name" value="GAF DOMAIN-CONTAINING PROTEIN"/>
    <property type="match status" value="1"/>
</dbReference>
<dbReference type="RefSeq" id="WP_345119745.1">
    <property type="nucleotide sequence ID" value="NZ_BAABDI010000001.1"/>
</dbReference>